<comment type="caution">
    <text evidence="10">The sequence shown here is derived from an EMBL/GenBank/DDBJ whole genome shotgun (WGS) entry which is preliminary data.</text>
</comment>
<evidence type="ECO:0000259" key="9">
    <source>
        <dbReference type="Pfam" id="PF01979"/>
    </source>
</evidence>
<reference evidence="10" key="1">
    <citation type="submission" date="2019-09" db="EMBL/GenBank/DDBJ databases">
        <title>Characterisation of the sponge microbiome using genome-centric metagenomics.</title>
        <authorList>
            <person name="Engelberts J.P."/>
            <person name="Robbins S.J."/>
            <person name="De Goeij J.M."/>
            <person name="Aranda M."/>
            <person name="Bell S.C."/>
            <person name="Webster N.S."/>
        </authorList>
    </citation>
    <scope>NUCLEOTIDE SEQUENCE</scope>
    <source>
        <strain evidence="10">SB0662_bin_9</strain>
    </source>
</reference>
<evidence type="ECO:0000313" key="10">
    <source>
        <dbReference type="EMBL" id="MYD89616.1"/>
    </source>
</evidence>
<dbReference type="SUPFAM" id="SSF51556">
    <property type="entry name" value="Metallo-dependent hydrolases"/>
    <property type="match status" value="1"/>
</dbReference>
<dbReference type="GO" id="GO:0000256">
    <property type="term" value="P:allantoin catabolic process"/>
    <property type="evidence" value="ECO:0007669"/>
    <property type="project" value="InterPro"/>
</dbReference>
<keyword evidence="7 10" id="KW-0378">Hydrolase</keyword>
<dbReference type="SUPFAM" id="SSF51338">
    <property type="entry name" value="Composite domain of metallo-dependent hydrolases"/>
    <property type="match status" value="1"/>
</dbReference>
<keyword evidence="8" id="KW-0862">Zinc</keyword>
<dbReference type="GO" id="GO:0008270">
    <property type="term" value="F:zinc ion binding"/>
    <property type="evidence" value="ECO:0007669"/>
    <property type="project" value="InterPro"/>
</dbReference>
<dbReference type="AlphaFoldDB" id="A0A6B1DRV6"/>
<name>A0A6B1DRV6_9CHLR</name>
<dbReference type="PANTHER" id="PTHR43668">
    <property type="entry name" value="ALLANTOINASE"/>
    <property type="match status" value="1"/>
</dbReference>
<evidence type="ECO:0000256" key="2">
    <source>
        <dbReference type="ARBA" id="ARBA00004968"/>
    </source>
</evidence>
<evidence type="ECO:0000256" key="6">
    <source>
        <dbReference type="ARBA" id="ARBA00022723"/>
    </source>
</evidence>
<evidence type="ECO:0000256" key="8">
    <source>
        <dbReference type="ARBA" id="ARBA00022833"/>
    </source>
</evidence>
<dbReference type="Gene3D" id="2.30.40.10">
    <property type="entry name" value="Urease, subunit C, domain 1"/>
    <property type="match status" value="1"/>
</dbReference>
<dbReference type="PANTHER" id="PTHR43668:SF2">
    <property type="entry name" value="ALLANTOINASE"/>
    <property type="match status" value="1"/>
</dbReference>
<dbReference type="InterPro" id="IPR017593">
    <property type="entry name" value="Allantoinase"/>
</dbReference>
<sequence>MAGDFDLTITGGQVVTPEKVLPATIAVAEGRIAGIFDAGERPSSRDHMDARGLHILPGLIDTHVHIRAPARPDREDFVSGTSAAAAGGITTLLEMPISDPPVNSAAVLSNRMTQLEPHALIDFGLYGSISPDNMEEIPLMAEAGAIAFKTFMTLPPPGREEEFVGLCCPNVADLYDLMQAVAQTNLLHCFHCEHAGLLDLFLRKVQASGETKGIAHARSAPPIVEDLSVAGILVFAELFGNRVQIVHLSSYKAAQLVKEAKAKGVNVSVETCPQYLFLTMEELNRHGPFAKCNPALRTADEVENLWPYLLDGTIDVIGTDHSPYIPEEKEMGRDDIFRATAGVPGLEAMLPLMLTAVNQGRLTLPALARLMSHRASQLFHLKGKGQIAPDHDADLTLVDMNRDWTFDKDRTFSKGGRNMHAYHGRKLRGRVATTMVRGQTVFADGRIVMEPGHGRCLRPGT</sequence>
<dbReference type="EMBL" id="VXPY01000030">
    <property type="protein sequence ID" value="MYD89616.1"/>
    <property type="molecule type" value="Genomic_DNA"/>
</dbReference>
<organism evidence="10">
    <name type="scientific">Caldilineaceae bacterium SB0662_bin_9</name>
    <dbReference type="NCBI Taxonomy" id="2605258"/>
    <lineage>
        <taxon>Bacteria</taxon>
        <taxon>Bacillati</taxon>
        <taxon>Chloroflexota</taxon>
        <taxon>Caldilineae</taxon>
        <taxon>Caldilineales</taxon>
        <taxon>Caldilineaceae</taxon>
    </lineage>
</organism>
<comment type="pathway">
    <text evidence="2">Nitrogen metabolism; (S)-allantoin degradation; allantoate from (S)-allantoin: step 1/1.</text>
</comment>
<proteinExistence type="inferred from homology"/>
<dbReference type="InterPro" id="IPR006680">
    <property type="entry name" value="Amidohydro-rel"/>
</dbReference>
<comment type="similarity">
    <text evidence="3">Belongs to the metallo-dependent hydrolases superfamily. Allantoinase family.</text>
</comment>
<dbReference type="GO" id="GO:0005737">
    <property type="term" value="C:cytoplasm"/>
    <property type="evidence" value="ECO:0007669"/>
    <property type="project" value="TreeGrafter"/>
</dbReference>
<dbReference type="InterPro" id="IPR032466">
    <property type="entry name" value="Metal_Hydrolase"/>
</dbReference>
<evidence type="ECO:0000256" key="1">
    <source>
        <dbReference type="ARBA" id="ARBA00001947"/>
    </source>
</evidence>
<dbReference type="GO" id="GO:0006145">
    <property type="term" value="P:purine nucleobase catabolic process"/>
    <property type="evidence" value="ECO:0007669"/>
    <property type="project" value="TreeGrafter"/>
</dbReference>
<evidence type="ECO:0000256" key="4">
    <source>
        <dbReference type="ARBA" id="ARBA00011881"/>
    </source>
</evidence>
<comment type="subunit">
    <text evidence="4">Homotetramer.</text>
</comment>
<evidence type="ECO:0000256" key="7">
    <source>
        <dbReference type="ARBA" id="ARBA00022801"/>
    </source>
</evidence>
<dbReference type="Gene3D" id="3.20.20.140">
    <property type="entry name" value="Metal-dependent hydrolases"/>
    <property type="match status" value="1"/>
</dbReference>
<feature type="domain" description="Amidohydrolase-related" evidence="9">
    <location>
        <begin position="55"/>
        <end position="441"/>
    </location>
</feature>
<dbReference type="EC" id="3.5.2.5" evidence="5"/>
<accession>A0A6B1DRV6</accession>
<gene>
    <name evidence="10" type="primary">allB</name>
    <name evidence="10" type="ORF">F4Y08_04630</name>
</gene>
<evidence type="ECO:0000256" key="5">
    <source>
        <dbReference type="ARBA" id="ARBA00012863"/>
    </source>
</evidence>
<comment type="cofactor">
    <cofactor evidence="1">
        <name>Zn(2+)</name>
        <dbReference type="ChEBI" id="CHEBI:29105"/>
    </cofactor>
</comment>
<dbReference type="GO" id="GO:0050897">
    <property type="term" value="F:cobalt ion binding"/>
    <property type="evidence" value="ECO:0007669"/>
    <property type="project" value="InterPro"/>
</dbReference>
<dbReference type="Pfam" id="PF01979">
    <property type="entry name" value="Amidohydro_1"/>
    <property type="match status" value="1"/>
</dbReference>
<dbReference type="NCBIfam" id="TIGR03178">
    <property type="entry name" value="allantoinase"/>
    <property type="match status" value="1"/>
</dbReference>
<dbReference type="InterPro" id="IPR011059">
    <property type="entry name" value="Metal-dep_hydrolase_composite"/>
</dbReference>
<evidence type="ECO:0000256" key="3">
    <source>
        <dbReference type="ARBA" id="ARBA00010368"/>
    </source>
</evidence>
<dbReference type="GO" id="GO:0004038">
    <property type="term" value="F:allantoinase activity"/>
    <property type="evidence" value="ECO:0007669"/>
    <property type="project" value="UniProtKB-EC"/>
</dbReference>
<keyword evidence="6" id="KW-0479">Metal-binding</keyword>
<dbReference type="InterPro" id="IPR050138">
    <property type="entry name" value="DHOase/Allantoinase_Hydrolase"/>
</dbReference>
<protein>
    <recommendedName>
        <fullName evidence="5">allantoinase</fullName>
        <ecNumber evidence="5">3.5.2.5</ecNumber>
    </recommendedName>
</protein>